<comment type="caution">
    <text evidence="3">The sequence shown here is derived from an EMBL/GenBank/DDBJ whole genome shotgun (WGS) entry which is preliminary data.</text>
</comment>
<reference evidence="3 4" key="1">
    <citation type="submission" date="2020-02" db="EMBL/GenBank/DDBJ databases">
        <authorList>
            <person name="Ma Q."/>
            <person name="Huang Y."/>
            <person name="Song X."/>
            <person name="Pei D."/>
        </authorList>
    </citation>
    <scope>NUCLEOTIDE SEQUENCE [LARGE SCALE GENOMIC DNA]</scope>
    <source>
        <strain evidence="3">Sxm20200214</strain>
        <tissue evidence="3">Leaf</tissue>
    </source>
</reference>
<accession>A0A8X7U9C9</accession>
<dbReference type="EMBL" id="JAAMPC010000013">
    <property type="protein sequence ID" value="KAG2267831.1"/>
    <property type="molecule type" value="Genomic_DNA"/>
</dbReference>
<evidence type="ECO:0000313" key="4">
    <source>
        <dbReference type="Proteomes" id="UP000886595"/>
    </source>
</evidence>
<protein>
    <submittedName>
        <fullName evidence="3">Uncharacterized protein</fullName>
    </submittedName>
</protein>
<dbReference type="AlphaFoldDB" id="A0A8X7U9C9"/>
<keyword evidence="2" id="KW-1133">Transmembrane helix</keyword>
<dbReference type="OrthoDB" id="1134829at2759"/>
<feature type="region of interest" description="Disordered" evidence="1">
    <location>
        <begin position="1"/>
        <end position="20"/>
    </location>
</feature>
<sequence length="118" mass="13484">MRSNNENKNPTLAPPSELGNTAKLTKEIEKEAANWFIKFMEKAPEKGMKKCKGTGDTDVNKVPQSLIFQIRIKMKNLNIILLYCSHFCATGFLSINFIMESIVFNQVYNKVTVLKCHR</sequence>
<evidence type="ECO:0000256" key="2">
    <source>
        <dbReference type="SAM" id="Phobius"/>
    </source>
</evidence>
<keyword evidence="4" id="KW-1185">Reference proteome</keyword>
<gene>
    <name evidence="3" type="ORF">Bca52824_062386</name>
</gene>
<feature type="compositionally biased region" description="Polar residues" evidence="1">
    <location>
        <begin position="1"/>
        <end position="10"/>
    </location>
</feature>
<feature type="transmembrane region" description="Helical" evidence="2">
    <location>
        <begin position="79"/>
        <end position="99"/>
    </location>
</feature>
<organism evidence="3 4">
    <name type="scientific">Brassica carinata</name>
    <name type="common">Ethiopian mustard</name>
    <name type="synonym">Abyssinian cabbage</name>
    <dbReference type="NCBI Taxonomy" id="52824"/>
    <lineage>
        <taxon>Eukaryota</taxon>
        <taxon>Viridiplantae</taxon>
        <taxon>Streptophyta</taxon>
        <taxon>Embryophyta</taxon>
        <taxon>Tracheophyta</taxon>
        <taxon>Spermatophyta</taxon>
        <taxon>Magnoliopsida</taxon>
        <taxon>eudicotyledons</taxon>
        <taxon>Gunneridae</taxon>
        <taxon>Pentapetalae</taxon>
        <taxon>rosids</taxon>
        <taxon>malvids</taxon>
        <taxon>Brassicales</taxon>
        <taxon>Brassicaceae</taxon>
        <taxon>Brassiceae</taxon>
        <taxon>Brassica</taxon>
    </lineage>
</organism>
<dbReference type="Proteomes" id="UP000886595">
    <property type="component" value="Unassembled WGS sequence"/>
</dbReference>
<keyword evidence="2" id="KW-0472">Membrane</keyword>
<name>A0A8X7U9C9_BRACI</name>
<proteinExistence type="predicted"/>
<keyword evidence="2" id="KW-0812">Transmembrane</keyword>
<evidence type="ECO:0000313" key="3">
    <source>
        <dbReference type="EMBL" id="KAG2267831.1"/>
    </source>
</evidence>
<evidence type="ECO:0000256" key="1">
    <source>
        <dbReference type="SAM" id="MobiDB-lite"/>
    </source>
</evidence>